<evidence type="ECO:0000313" key="3">
    <source>
        <dbReference type="Proteomes" id="UP000199433"/>
    </source>
</evidence>
<feature type="transmembrane region" description="Helical" evidence="1">
    <location>
        <begin position="7"/>
        <end position="29"/>
    </location>
</feature>
<name>A0A1G9D998_9LACT</name>
<organism evidence="2 3">
    <name type="scientific">Alkalibacterium thalassium</name>
    <dbReference type="NCBI Taxonomy" id="426701"/>
    <lineage>
        <taxon>Bacteria</taxon>
        <taxon>Bacillati</taxon>
        <taxon>Bacillota</taxon>
        <taxon>Bacilli</taxon>
        <taxon>Lactobacillales</taxon>
        <taxon>Carnobacteriaceae</taxon>
        <taxon>Alkalibacterium</taxon>
    </lineage>
</organism>
<keyword evidence="1" id="KW-0812">Transmembrane</keyword>
<dbReference type="Proteomes" id="UP000199433">
    <property type="component" value="Unassembled WGS sequence"/>
</dbReference>
<keyword evidence="3" id="KW-1185">Reference proteome</keyword>
<dbReference type="EMBL" id="FNFK01000042">
    <property type="protein sequence ID" value="SDK60479.1"/>
    <property type="molecule type" value="Genomic_DNA"/>
</dbReference>
<gene>
    <name evidence="2" type="ORF">SAMN04488098_104210</name>
</gene>
<sequence length="57" mass="6265">MDKRLKITAGIAMAVGIIIVAVMTFSFIVNVVMNDAAADYEQPSDEYVTLTVEDVRE</sequence>
<dbReference type="AlphaFoldDB" id="A0A1G9D998"/>
<proteinExistence type="predicted"/>
<keyword evidence="1" id="KW-1133">Transmembrane helix</keyword>
<dbReference type="RefSeq" id="WP_170230966.1">
    <property type="nucleotide sequence ID" value="NZ_FNFK01000042.1"/>
</dbReference>
<accession>A0A1G9D998</accession>
<evidence type="ECO:0000256" key="1">
    <source>
        <dbReference type="SAM" id="Phobius"/>
    </source>
</evidence>
<keyword evidence="1" id="KW-0472">Membrane</keyword>
<evidence type="ECO:0000313" key="2">
    <source>
        <dbReference type="EMBL" id="SDK60479.1"/>
    </source>
</evidence>
<reference evidence="3" key="1">
    <citation type="submission" date="2016-10" db="EMBL/GenBank/DDBJ databases">
        <authorList>
            <person name="Varghese N."/>
            <person name="Submissions S."/>
        </authorList>
    </citation>
    <scope>NUCLEOTIDE SEQUENCE [LARGE SCALE GENOMIC DNA]</scope>
    <source>
        <strain evidence="3">DSM 19181</strain>
    </source>
</reference>
<protein>
    <submittedName>
        <fullName evidence="2">Uncharacterized protein</fullName>
    </submittedName>
</protein>